<evidence type="ECO:0000256" key="1">
    <source>
        <dbReference type="ARBA" id="ARBA00001946"/>
    </source>
</evidence>
<evidence type="ECO:0000256" key="5">
    <source>
        <dbReference type="ARBA" id="ARBA00022598"/>
    </source>
</evidence>
<evidence type="ECO:0000256" key="11">
    <source>
        <dbReference type="ARBA" id="ARBA00023146"/>
    </source>
</evidence>
<feature type="binding site" evidence="12">
    <location>
        <position position="373"/>
    </location>
    <ligand>
        <name>Mg(2+)</name>
        <dbReference type="ChEBI" id="CHEBI:18420"/>
        <note>shared with alpha subunit</note>
    </ligand>
</feature>
<evidence type="ECO:0000313" key="14">
    <source>
        <dbReference type="EMBL" id="UTY28880.1"/>
    </source>
</evidence>
<dbReference type="InterPro" id="IPR005147">
    <property type="entry name" value="tRNA_synthase_B5-dom"/>
</dbReference>
<keyword evidence="8 12" id="KW-0067">ATP-binding</keyword>
<comment type="subcellular location">
    <subcellularLocation>
        <location evidence="2 12">Cytoplasm</location>
    </subcellularLocation>
</comment>
<evidence type="ECO:0000256" key="10">
    <source>
        <dbReference type="ARBA" id="ARBA00022917"/>
    </source>
</evidence>
<evidence type="ECO:0000256" key="9">
    <source>
        <dbReference type="ARBA" id="ARBA00022842"/>
    </source>
</evidence>
<keyword evidence="15" id="KW-1185">Reference proteome</keyword>
<dbReference type="PANTHER" id="PTHR10947:SF0">
    <property type="entry name" value="PHENYLALANINE--TRNA LIGASE BETA SUBUNIT"/>
    <property type="match status" value="1"/>
</dbReference>
<dbReference type="Gene3D" id="3.30.56.10">
    <property type="match status" value="2"/>
</dbReference>
<comment type="similarity">
    <text evidence="3 12">Belongs to the phenylalanyl-tRNA synthetase beta subunit family. Type 2 subfamily.</text>
</comment>
<dbReference type="Pfam" id="PF03484">
    <property type="entry name" value="B5"/>
    <property type="match status" value="1"/>
</dbReference>
<dbReference type="SUPFAM" id="SSF46955">
    <property type="entry name" value="Putative DNA-binding domain"/>
    <property type="match status" value="1"/>
</dbReference>
<evidence type="ECO:0000256" key="4">
    <source>
        <dbReference type="ARBA" id="ARBA00022490"/>
    </source>
</evidence>
<dbReference type="SMART" id="SM00874">
    <property type="entry name" value="B5"/>
    <property type="match status" value="1"/>
</dbReference>
<evidence type="ECO:0000256" key="3">
    <source>
        <dbReference type="ARBA" id="ARBA00007438"/>
    </source>
</evidence>
<dbReference type="RefSeq" id="WP_255804721.1">
    <property type="nucleotide sequence ID" value="NZ_CP038802.1"/>
</dbReference>
<dbReference type="InterPro" id="IPR004531">
    <property type="entry name" value="Phe-tRNA-synth_IIc_bsu_arc_euk"/>
</dbReference>
<dbReference type="InterPro" id="IPR005146">
    <property type="entry name" value="B3/B4_tRNA-bd"/>
</dbReference>
<comment type="catalytic activity">
    <reaction evidence="12">
        <text>tRNA(Phe) + L-phenylalanine + ATP = L-phenylalanyl-tRNA(Phe) + AMP + diphosphate + H(+)</text>
        <dbReference type="Rhea" id="RHEA:19413"/>
        <dbReference type="Rhea" id="RHEA-COMP:9668"/>
        <dbReference type="Rhea" id="RHEA-COMP:9699"/>
        <dbReference type="ChEBI" id="CHEBI:15378"/>
        <dbReference type="ChEBI" id="CHEBI:30616"/>
        <dbReference type="ChEBI" id="CHEBI:33019"/>
        <dbReference type="ChEBI" id="CHEBI:58095"/>
        <dbReference type="ChEBI" id="CHEBI:78442"/>
        <dbReference type="ChEBI" id="CHEBI:78531"/>
        <dbReference type="ChEBI" id="CHEBI:456215"/>
        <dbReference type="EC" id="6.1.1.20"/>
    </reaction>
</comment>
<protein>
    <recommendedName>
        <fullName evidence="12">Phenylalanine--tRNA ligase beta subunit</fullName>
        <ecNumber evidence="12">6.1.1.20</ecNumber>
    </recommendedName>
    <alternativeName>
        <fullName evidence="12">Phenylalanyl-tRNA synthetase beta subunit</fullName>
        <shortName evidence="12">PheRS</shortName>
    </alternativeName>
</protein>
<dbReference type="InterPro" id="IPR020825">
    <property type="entry name" value="Phe-tRNA_synthase-like_B3/B4"/>
</dbReference>
<dbReference type="EMBL" id="CP038802">
    <property type="protein sequence ID" value="UTY28880.1"/>
    <property type="molecule type" value="Genomic_DNA"/>
</dbReference>
<name>A0ABY5HUN6_9SPIR</name>
<dbReference type="Pfam" id="PF17759">
    <property type="entry name" value="tRNA_synthFbeta"/>
    <property type="match status" value="1"/>
</dbReference>
<gene>
    <name evidence="12" type="primary">pheT</name>
    <name evidence="14" type="ORF">E4N76_07685</name>
</gene>
<dbReference type="HAMAP" id="MF_00284">
    <property type="entry name" value="Phe_tRNA_synth_beta2"/>
    <property type="match status" value="1"/>
</dbReference>
<feature type="binding site" evidence="12">
    <location>
        <position position="372"/>
    </location>
    <ligand>
        <name>Mg(2+)</name>
        <dbReference type="ChEBI" id="CHEBI:18420"/>
        <note>shared with alpha subunit</note>
    </ligand>
</feature>
<accession>A0ABY5HUN6</accession>
<keyword evidence="5 12" id="KW-0436">Ligase</keyword>
<dbReference type="InterPro" id="IPR022918">
    <property type="entry name" value="Phe_tRNA_ligase_beta2_arc"/>
</dbReference>
<organism evidence="14 15">
    <name type="scientific">Treponema putidum</name>
    <dbReference type="NCBI Taxonomy" id="221027"/>
    <lineage>
        <taxon>Bacteria</taxon>
        <taxon>Pseudomonadati</taxon>
        <taxon>Spirochaetota</taxon>
        <taxon>Spirochaetia</taxon>
        <taxon>Spirochaetales</taxon>
        <taxon>Treponemataceae</taxon>
        <taxon>Treponema</taxon>
    </lineage>
</organism>
<reference evidence="14" key="1">
    <citation type="submission" date="2019-04" db="EMBL/GenBank/DDBJ databases">
        <title>Whole genome sequencing of oral phylogroup 2 treponemes.</title>
        <authorList>
            <person name="Chan Y."/>
            <person name="Zeng H.H."/>
            <person name="Yu X.L."/>
            <person name="Leung W.K."/>
            <person name="Watt R.M."/>
        </authorList>
    </citation>
    <scope>NUCLEOTIDE SEQUENCE</scope>
    <source>
        <strain evidence="14">OMZ 847</strain>
    </source>
</reference>
<dbReference type="InterPro" id="IPR045060">
    <property type="entry name" value="Phe-tRNA-ligase_IIc_bsu"/>
</dbReference>
<dbReference type="PROSITE" id="PS51483">
    <property type="entry name" value="B5"/>
    <property type="match status" value="1"/>
</dbReference>
<dbReference type="InterPro" id="IPR045864">
    <property type="entry name" value="aa-tRNA-synth_II/BPL/LPL"/>
</dbReference>
<dbReference type="SUPFAM" id="SSF55681">
    <property type="entry name" value="Class II aaRS and biotin synthetases"/>
    <property type="match status" value="1"/>
</dbReference>
<dbReference type="NCBIfam" id="TIGR00471">
    <property type="entry name" value="pheT_arch"/>
    <property type="match status" value="1"/>
</dbReference>
<keyword evidence="9 12" id="KW-0460">Magnesium</keyword>
<evidence type="ECO:0000259" key="13">
    <source>
        <dbReference type="PROSITE" id="PS51483"/>
    </source>
</evidence>
<keyword evidence="6 12" id="KW-0479">Metal-binding</keyword>
<evidence type="ECO:0000256" key="8">
    <source>
        <dbReference type="ARBA" id="ARBA00022840"/>
    </source>
</evidence>
<dbReference type="Gene3D" id="3.30.930.10">
    <property type="entry name" value="Bira Bifunctional Protein, Domain 2"/>
    <property type="match status" value="1"/>
</dbReference>
<keyword evidence="10 12" id="KW-0648">Protein biosynthesis</keyword>
<dbReference type="InterPro" id="IPR009061">
    <property type="entry name" value="DNA-bd_dom_put_sf"/>
</dbReference>
<dbReference type="Proteomes" id="UP001059401">
    <property type="component" value="Chromosome"/>
</dbReference>
<evidence type="ECO:0000256" key="7">
    <source>
        <dbReference type="ARBA" id="ARBA00022741"/>
    </source>
</evidence>
<sequence>MPKIEVNESLFFKLLGAKLEAKLGAKLGAKHNYDYDKLEEILTSAKAELDEKPDTALPEKERIIKIELNDTNRPDLWSTAGLARLLRIHAGGTSNTKSYQSFLSSKEKMQDSADRTVKVSPELKEIRPFAAGFVISGKPIDELMLADIIQTQEKLCRNFGRKRKTFSMGVYRSKLIKWPVEYTAVDPDKTEFTPLGMEKPLLCRKILKEHPKGIEYASLLEGKKFFPILKDANGEVLSMPPVINSAKIGAVQAGDTDLFVEFTGTDMTSILLSANIVACDFADCGYKILPVKIEHPYETGYGKILTTPFCFQENAETSVEAVNKLLGTSFKAEEIAEALKSMDSETQISGNKIMLKPSPYRNDFLHEVDIIEDVMMGKTVNFFTPETPNEFTIGRLLPATILSRKIKGLMTGMGYQEMIFNYLGSKKDYIERMCIDEASVIEISNPMSENYQFVRNSILPSLLNAEMGSANAVYPHKIFETGKIAFFDDTDSTGTRTAQSLGFLTAEQNANFNTAASEAANLLYYLGIEYKVCETDDPRFISGRQAGLLYNGEQIGIFGEINPQVLENWDINIPCFAGELNIEKILKRQN</sequence>
<dbReference type="GO" id="GO:0004826">
    <property type="term" value="F:phenylalanine-tRNA ligase activity"/>
    <property type="evidence" value="ECO:0007669"/>
    <property type="project" value="UniProtKB-EC"/>
</dbReference>
<keyword evidence="4 12" id="KW-0963">Cytoplasm</keyword>
<comment type="cofactor">
    <cofactor evidence="1 12">
        <name>Mg(2+)</name>
        <dbReference type="ChEBI" id="CHEBI:18420"/>
    </cofactor>
</comment>
<dbReference type="Gene3D" id="3.50.40.10">
    <property type="entry name" value="Phenylalanyl-trna Synthetase, Chain B, domain 3"/>
    <property type="match status" value="1"/>
</dbReference>
<keyword evidence="7 12" id="KW-0547">Nucleotide-binding</keyword>
<evidence type="ECO:0000256" key="6">
    <source>
        <dbReference type="ARBA" id="ARBA00022723"/>
    </source>
</evidence>
<feature type="binding site" evidence="12">
    <location>
        <position position="363"/>
    </location>
    <ligand>
        <name>Mg(2+)</name>
        <dbReference type="ChEBI" id="CHEBI:18420"/>
        <note>shared with alpha subunit</note>
    </ligand>
</feature>
<dbReference type="PANTHER" id="PTHR10947">
    <property type="entry name" value="PHENYLALANYL-TRNA SYNTHETASE BETA CHAIN AND LEUCINE-RICH REPEAT-CONTAINING PROTEIN 47"/>
    <property type="match status" value="1"/>
</dbReference>
<keyword evidence="11 12" id="KW-0030">Aminoacyl-tRNA synthetase</keyword>
<dbReference type="EC" id="6.1.1.20" evidence="12"/>
<feature type="domain" description="B5" evidence="13">
    <location>
        <begin position="310"/>
        <end position="385"/>
    </location>
</feature>
<dbReference type="InterPro" id="IPR041616">
    <property type="entry name" value="PheRS_beta_core"/>
</dbReference>
<proteinExistence type="inferred from homology"/>
<comment type="subunit">
    <text evidence="12">Tetramer of two alpha and two beta subunits.</text>
</comment>
<evidence type="ECO:0000256" key="12">
    <source>
        <dbReference type="HAMAP-Rule" id="MF_00284"/>
    </source>
</evidence>
<evidence type="ECO:0000256" key="2">
    <source>
        <dbReference type="ARBA" id="ARBA00004496"/>
    </source>
</evidence>
<dbReference type="CDD" id="cd00769">
    <property type="entry name" value="PheRS_beta_core"/>
    <property type="match status" value="1"/>
</dbReference>
<evidence type="ECO:0000313" key="15">
    <source>
        <dbReference type="Proteomes" id="UP001059401"/>
    </source>
</evidence>
<dbReference type="SMART" id="SM00873">
    <property type="entry name" value="B3_4"/>
    <property type="match status" value="1"/>
</dbReference>
<feature type="binding site" evidence="12">
    <location>
        <position position="369"/>
    </location>
    <ligand>
        <name>Mg(2+)</name>
        <dbReference type="ChEBI" id="CHEBI:18420"/>
        <note>shared with alpha subunit</note>
    </ligand>
</feature>